<dbReference type="InterPro" id="IPR029045">
    <property type="entry name" value="ClpP/crotonase-like_dom_sf"/>
</dbReference>
<dbReference type="NCBIfam" id="TIGR00706">
    <property type="entry name" value="SppA_dom"/>
    <property type="match status" value="1"/>
</dbReference>
<evidence type="ECO:0000256" key="5">
    <source>
        <dbReference type="SAM" id="SignalP"/>
    </source>
</evidence>
<evidence type="ECO:0000256" key="1">
    <source>
        <dbReference type="ARBA" id="ARBA00008683"/>
    </source>
</evidence>
<evidence type="ECO:0000259" key="6">
    <source>
        <dbReference type="Pfam" id="PF01343"/>
    </source>
</evidence>
<keyword evidence="8" id="KW-1185">Reference proteome</keyword>
<dbReference type="InterPro" id="IPR004635">
    <property type="entry name" value="Pept_S49_SppA"/>
</dbReference>
<evidence type="ECO:0000256" key="2">
    <source>
        <dbReference type="ARBA" id="ARBA00022670"/>
    </source>
</evidence>
<keyword evidence="2" id="KW-0645">Protease</keyword>
<dbReference type="InterPro" id="IPR002142">
    <property type="entry name" value="Peptidase_S49"/>
</dbReference>
<dbReference type="CDD" id="cd07018">
    <property type="entry name" value="S49_SppA_67K_type"/>
    <property type="match status" value="1"/>
</dbReference>
<feature type="chain" id="PRO_5036779622" evidence="5">
    <location>
        <begin position="23"/>
        <end position="597"/>
    </location>
</feature>
<dbReference type="AlphaFoldDB" id="A0A918WL54"/>
<dbReference type="CDD" id="cd07023">
    <property type="entry name" value="S49_Sppa_N_C"/>
    <property type="match status" value="1"/>
</dbReference>
<dbReference type="Proteomes" id="UP000644507">
    <property type="component" value="Unassembled WGS sequence"/>
</dbReference>
<dbReference type="Gene3D" id="3.90.226.10">
    <property type="entry name" value="2-enoyl-CoA Hydratase, Chain A, domain 1"/>
    <property type="match status" value="3"/>
</dbReference>
<dbReference type="Gene3D" id="6.20.330.10">
    <property type="match status" value="1"/>
</dbReference>
<comment type="caution">
    <text evidence="7">The sequence shown here is derived from an EMBL/GenBank/DDBJ whole genome shotgun (WGS) entry which is preliminary data.</text>
</comment>
<name>A0A918WL54_9BACT</name>
<comment type="similarity">
    <text evidence="1">Belongs to the peptidase S49 family.</text>
</comment>
<dbReference type="Pfam" id="PF01343">
    <property type="entry name" value="Peptidase_S49"/>
    <property type="match status" value="2"/>
</dbReference>
<proteinExistence type="inferred from homology"/>
<dbReference type="InterPro" id="IPR047217">
    <property type="entry name" value="S49_SppA_67K_type_N"/>
</dbReference>
<accession>A0A918WL54</accession>
<feature type="signal peptide" evidence="5">
    <location>
        <begin position="1"/>
        <end position="22"/>
    </location>
</feature>
<dbReference type="RefSeq" id="WP_189571918.1">
    <property type="nucleotide sequence ID" value="NZ_BMXI01000014.1"/>
</dbReference>
<feature type="domain" description="Peptidase S49" evidence="6">
    <location>
        <begin position="355"/>
        <end position="507"/>
    </location>
</feature>
<evidence type="ECO:0000256" key="3">
    <source>
        <dbReference type="ARBA" id="ARBA00022801"/>
    </source>
</evidence>
<gene>
    <name evidence="7" type="ORF">GCM10007100_31260</name>
</gene>
<evidence type="ECO:0000313" key="7">
    <source>
        <dbReference type="EMBL" id="GHC61628.1"/>
    </source>
</evidence>
<evidence type="ECO:0000313" key="8">
    <source>
        <dbReference type="Proteomes" id="UP000644507"/>
    </source>
</evidence>
<keyword evidence="3" id="KW-0378">Hydrolase</keyword>
<organism evidence="7 8">
    <name type="scientific">Roseibacillus persicicus</name>
    <dbReference type="NCBI Taxonomy" id="454148"/>
    <lineage>
        <taxon>Bacteria</taxon>
        <taxon>Pseudomonadati</taxon>
        <taxon>Verrucomicrobiota</taxon>
        <taxon>Verrucomicrobiia</taxon>
        <taxon>Verrucomicrobiales</taxon>
        <taxon>Verrucomicrobiaceae</taxon>
        <taxon>Roseibacillus</taxon>
    </lineage>
</organism>
<dbReference type="GO" id="GO:0008236">
    <property type="term" value="F:serine-type peptidase activity"/>
    <property type="evidence" value="ECO:0007669"/>
    <property type="project" value="UniProtKB-KW"/>
</dbReference>
<dbReference type="SUPFAM" id="SSF52096">
    <property type="entry name" value="ClpP/crotonase"/>
    <property type="match status" value="2"/>
</dbReference>
<keyword evidence="5" id="KW-0732">Signal</keyword>
<dbReference type="PANTHER" id="PTHR33209:SF1">
    <property type="entry name" value="PEPTIDASE S49 DOMAIN-CONTAINING PROTEIN"/>
    <property type="match status" value="1"/>
</dbReference>
<dbReference type="GO" id="GO:0006508">
    <property type="term" value="P:proteolysis"/>
    <property type="evidence" value="ECO:0007669"/>
    <property type="project" value="UniProtKB-KW"/>
</dbReference>
<dbReference type="EMBL" id="BMXI01000014">
    <property type="protein sequence ID" value="GHC61628.1"/>
    <property type="molecule type" value="Genomic_DNA"/>
</dbReference>
<sequence>MKKSIFTLCPFLAIIMGSSLFASESTVPIPVFDLTGVITESGAVDAGLLNFDPNPRRPVTHFDVVTSLQEAAGAEEIPAIVVEVDQAGLSIDQLQEIKRGMDSVRAAGKEVWLYSDGLNFKTALLGSAASNFVLNPEGDVSMSGLHSESLYFKGLLDKVGVVVDVVHIGDFKSAGENFYRTAPSAAAEKQSALLLDSLYTTVVTEIAKGRGVTRDSVYDFIDRGVVTARDAKKLGLVDRLQTRTDLVEELQAKFGEEAAFDREYVRKGVKEPEIDGFLDVMKLMFSSGKSKAPKEDYVGVVVFEGAIDFNSIVPARNEVLRLIDDEKCQALVLRVNSPGGSALASEILWEALDEFAQSERPFLVSMGNVAASGGYYISSGSDLIFAEPSTITGSIGVVGMKFAMGEVMEKLGISSHEMKRGEHADLYNTTRPFSKVERQMIRQSMLGVYGTFKKRIVDGRGERIVGDLESLAGGRVYSGADALRIGLVDELGGLTDAIAKAAEMAEMEDPRAIMFPEPKSAFDSLFGSGDEGLGNDHFITLEAGVEPGGAVASWLQKEGLLSLLPADKRDQVQAHLNQLKSLQTDRIQLIAPPLPKF</sequence>
<evidence type="ECO:0000256" key="4">
    <source>
        <dbReference type="ARBA" id="ARBA00022825"/>
    </source>
</evidence>
<reference evidence="7" key="2">
    <citation type="submission" date="2020-09" db="EMBL/GenBank/DDBJ databases">
        <authorList>
            <person name="Sun Q."/>
            <person name="Kim S."/>
        </authorList>
    </citation>
    <scope>NUCLEOTIDE SEQUENCE</scope>
    <source>
        <strain evidence="7">KCTC 12988</strain>
    </source>
</reference>
<reference evidence="7" key="1">
    <citation type="journal article" date="2014" name="Int. J. Syst. Evol. Microbiol.">
        <title>Complete genome sequence of Corynebacterium casei LMG S-19264T (=DSM 44701T), isolated from a smear-ripened cheese.</title>
        <authorList>
            <consortium name="US DOE Joint Genome Institute (JGI-PGF)"/>
            <person name="Walter F."/>
            <person name="Albersmeier A."/>
            <person name="Kalinowski J."/>
            <person name="Ruckert C."/>
        </authorList>
    </citation>
    <scope>NUCLEOTIDE SEQUENCE</scope>
    <source>
        <strain evidence="7">KCTC 12988</strain>
    </source>
</reference>
<dbReference type="PANTHER" id="PTHR33209">
    <property type="entry name" value="PROTEASE 4"/>
    <property type="match status" value="1"/>
</dbReference>
<protein>
    <submittedName>
        <fullName evidence="7">Signal peptide peptidase SppA</fullName>
    </submittedName>
</protein>
<keyword evidence="4" id="KW-0720">Serine protease</keyword>
<feature type="domain" description="Peptidase S49" evidence="6">
    <location>
        <begin position="105"/>
        <end position="252"/>
    </location>
</feature>
<dbReference type="InterPro" id="IPR047272">
    <property type="entry name" value="S49_SppA_C"/>
</dbReference>